<dbReference type="Proteomes" id="UP000271193">
    <property type="component" value="Chromosome"/>
</dbReference>
<keyword evidence="2" id="KW-0472">Membrane</keyword>
<evidence type="ECO:0000313" key="5">
    <source>
        <dbReference type="Proteomes" id="UP000271193"/>
    </source>
</evidence>
<sequence>MNNEWLNNLRSRMENHEEEVPEGLWDDIRDKLFSEEEDNKLITGFIPAIDAENKEQKVGETNVGGKFWPYRIGGIAAAAVLIFMIMKIVPEENQNTLSESISGPNKSNKRTDTDLPLNNAEREESKEIWKKSKADISLARNDFNTMYHSVKNMKQAKFERAGGKESENNGNIQEVIPTAKLEQSILVPEENKINELPLANNNVKNKDVENEINRVVKELPGKYADNTKGRNIKPVSEKKWMLSMLTGNASSNSAEQQFHGYASVSGKPLSFEQVWTASEYVEDPLTQILLANQNKPVEARIRHKVPVTFGLSVYYNLGKRWGIGTGLNYTKLASELHSGSSDNYIKGEQKVHYIGIPVQVNYNIIQKGRFTGYVTGGALVEKSVSGSITTSYVVNDEVKETSEEKLDHKPLSFSVNTAVGLQMKVVNRLGIYAEPGIGYHFKDENSPNTIYKEKPLHFNVKFGIRLLID</sequence>
<dbReference type="InterPro" id="IPR025665">
    <property type="entry name" value="Beta-barrel_OMP_2"/>
</dbReference>
<dbReference type="RefSeq" id="WP_123869316.1">
    <property type="nucleotide sequence ID" value="NZ_CP033932.1"/>
</dbReference>
<accession>A0A3G6TD76</accession>
<dbReference type="EMBL" id="CP033932">
    <property type="protein sequence ID" value="AZB24204.1"/>
    <property type="molecule type" value="Genomic_DNA"/>
</dbReference>
<evidence type="ECO:0000256" key="2">
    <source>
        <dbReference type="SAM" id="Phobius"/>
    </source>
</evidence>
<evidence type="ECO:0000313" key="4">
    <source>
        <dbReference type="EMBL" id="AZB24204.1"/>
    </source>
</evidence>
<dbReference type="SUPFAM" id="SSF56925">
    <property type="entry name" value="OMPA-like"/>
    <property type="match status" value="1"/>
</dbReference>
<dbReference type="Gene3D" id="2.40.160.20">
    <property type="match status" value="1"/>
</dbReference>
<feature type="transmembrane region" description="Helical" evidence="2">
    <location>
        <begin position="68"/>
        <end position="89"/>
    </location>
</feature>
<gene>
    <name evidence="4" type="ORF">EG339_06065</name>
</gene>
<dbReference type="KEGG" id="cben:EG339_06065"/>
<dbReference type="InterPro" id="IPR011250">
    <property type="entry name" value="OMP/PagP_B-barrel"/>
</dbReference>
<feature type="region of interest" description="Disordered" evidence="1">
    <location>
        <begin position="96"/>
        <end position="126"/>
    </location>
</feature>
<name>A0A3G6TD76_9FLAO</name>
<evidence type="ECO:0000256" key="1">
    <source>
        <dbReference type="SAM" id="MobiDB-lite"/>
    </source>
</evidence>
<proteinExistence type="predicted"/>
<organism evidence="4 5">
    <name type="scientific">Chryseobacterium bernardetii</name>
    <dbReference type="NCBI Taxonomy" id="1241978"/>
    <lineage>
        <taxon>Bacteria</taxon>
        <taxon>Pseudomonadati</taxon>
        <taxon>Bacteroidota</taxon>
        <taxon>Flavobacteriia</taxon>
        <taxon>Flavobacteriales</taxon>
        <taxon>Weeksellaceae</taxon>
        <taxon>Chryseobacterium group</taxon>
        <taxon>Chryseobacterium</taxon>
    </lineage>
</organism>
<dbReference type="AlphaFoldDB" id="A0A3G6TD76"/>
<protein>
    <submittedName>
        <fullName evidence="4">PorT family protein</fullName>
    </submittedName>
</protein>
<evidence type="ECO:0000259" key="3">
    <source>
        <dbReference type="Pfam" id="PF13568"/>
    </source>
</evidence>
<keyword evidence="2" id="KW-1133">Transmembrane helix</keyword>
<reference evidence="5" key="1">
    <citation type="submission" date="2018-11" db="EMBL/GenBank/DDBJ databases">
        <title>Proposal to divide the Flavobacteriaceae and reorganize its genera based on Amino Acid Identity values calculated from whole genome sequences.</title>
        <authorList>
            <person name="Nicholson A.C."/>
            <person name="Gulvik C.A."/>
            <person name="Whitney A.M."/>
            <person name="Humrighouse B.W."/>
            <person name="Bell M."/>
            <person name="Holmes B."/>
            <person name="Steigerwalt A.G."/>
            <person name="Villarma A."/>
            <person name="Sheth M."/>
            <person name="Batra D."/>
            <person name="Pryor J."/>
            <person name="Bernardet J.-F."/>
            <person name="Hugo C."/>
            <person name="Kampfer P."/>
            <person name="Newman J."/>
            <person name="McQuiston J.R."/>
        </authorList>
    </citation>
    <scope>NUCLEOTIDE SEQUENCE [LARGE SCALE GENOMIC DNA]</scope>
    <source>
        <strain evidence="5">G0229</strain>
    </source>
</reference>
<feature type="domain" description="Outer membrane protein beta-barrel" evidence="3">
    <location>
        <begin position="300"/>
        <end position="432"/>
    </location>
</feature>
<keyword evidence="2" id="KW-0812">Transmembrane</keyword>
<dbReference type="Pfam" id="PF13568">
    <property type="entry name" value="OMP_b-brl_2"/>
    <property type="match status" value="1"/>
</dbReference>
<keyword evidence="5" id="KW-1185">Reference proteome</keyword>
<feature type="compositionally biased region" description="Polar residues" evidence="1">
    <location>
        <begin position="96"/>
        <end position="106"/>
    </location>
</feature>
<dbReference type="GeneID" id="99064376"/>